<evidence type="ECO:0000259" key="3">
    <source>
        <dbReference type="PROSITE" id="PS50158"/>
    </source>
</evidence>
<evidence type="ECO:0000313" key="4">
    <source>
        <dbReference type="EMBL" id="GJU04144.1"/>
    </source>
</evidence>
<proteinExistence type="predicted"/>
<reference evidence="4" key="2">
    <citation type="submission" date="2022-01" db="EMBL/GenBank/DDBJ databases">
        <authorList>
            <person name="Yamashiro T."/>
            <person name="Shiraishi A."/>
            <person name="Satake H."/>
            <person name="Nakayama K."/>
        </authorList>
    </citation>
    <scope>NUCLEOTIDE SEQUENCE</scope>
</reference>
<reference evidence="4" key="1">
    <citation type="journal article" date="2022" name="Int. J. Mol. Sci.">
        <title>Draft Genome of Tanacetum Coccineum: Genomic Comparison of Closely Related Tanacetum-Family Plants.</title>
        <authorList>
            <person name="Yamashiro T."/>
            <person name="Shiraishi A."/>
            <person name="Nakayama K."/>
            <person name="Satake H."/>
        </authorList>
    </citation>
    <scope>NUCLEOTIDE SEQUENCE</scope>
</reference>
<sequence length="910" mass="103782">MAPSVTDKVFDGHGSDDENPPPPPPQQTPSPTQTSPSTLFPTIKLLILKKGCPPQRNPIKSSLGLYLLPGPKYPYSCGPNQEWTVLNVAFVSSESTSSTNDVSTAYGISTSSGYNSQRENSSSYTDEIMYSFFANQSSGPHLDHEDLEQLDEFDLEEMDLKWQVAMISIRLKKFYKKRGRRLAVDAGTIGFDKTKVECYICHNTGHFARECRSKGNQDSRRRDAGNTGYKEKDNARRPKKQVEPKALVTLDREGVDWTGHAEDEQENFALMAYNNSGSDTEKGQGTGQGENRSVWNNVQRLNHQNKFVPTAVLTRTSRIPVNTARQNLSSQAATTSTARKVNAARPIMNKIRQRNNFYKSYSPIRRPFNKTTAPKSKFSNQKVNTTKIKSVSAVGEKRETVIKPSAGYNWRPKRHYWNKFSKYNGGSNSRKCVNSKDPLGRPKPKMAWRRNNHKDTSTACLLALPNLKLNPRRYLKPLEDESWVDAMQEEHVAIKISRFMWMILFLVLQRGHCVMNKRCDEFEALMKSRFQMSSIGELTFFLGLQTACTPIETHNPLVKDAEAADVDIHLYRSMIGSLMYLTASRPDIMFAVCACSRFQVTPKTLHLYDVKRIFSDYGSANLDRKSTTGGCQFLGHRLISWQCKKQTIVATSTTEAEYVAAANCYGQVLWIQNQMLDYGFNFMNTRIYIDNESTICIVKNPVFHSKTKHIEIRHHFIRDAYEKKLIQVLKIHIDDNVVGLLTKAFVVSRRWVVDDMMTFEVHMLPVYYRVNTVQLILLSTYGLELSLDANLRKGNYYKHGCSLSVGFNHHTTNGHQFTMSNRQQELASPEQTASGKDFSNPLIVDSLLKTIWLSMHHVIAMKHWLFQGKRQLVKNHQIRWKWGGQFETNGIDGTFTKLCDLVSKKNREKL</sequence>
<accession>A0ABQ5IVG4</accession>
<dbReference type="EMBL" id="BQNB010021220">
    <property type="protein sequence ID" value="GJU04144.1"/>
    <property type="molecule type" value="Genomic_DNA"/>
</dbReference>
<feature type="domain" description="CCHC-type" evidence="3">
    <location>
        <begin position="198"/>
        <end position="213"/>
    </location>
</feature>
<evidence type="ECO:0000256" key="1">
    <source>
        <dbReference type="PROSITE-ProRule" id="PRU00047"/>
    </source>
</evidence>
<dbReference type="SUPFAM" id="SSF57756">
    <property type="entry name" value="Retrovirus zinc finger-like domains"/>
    <property type="match status" value="1"/>
</dbReference>
<evidence type="ECO:0000256" key="2">
    <source>
        <dbReference type="SAM" id="MobiDB-lite"/>
    </source>
</evidence>
<dbReference type="Gene3D" id="4.10.60.10">
    <property type="entry name" value="Zinc finger, CCHC-type"/>
    <property type="match status" value="1"/>
</dbReference>
<keyword evidence="1" id="KW-0479">Metal-binding</keyword>
<keyword evidence="1" id="KW-0862">Zinc</keyword>
<feature type="region of interest" description="Disordered" evidence="2">
    <location>
        <begin position="1"/>
        <end position="37"/>
    </location>
</feature>
<dbReference type="PANTHER" id="PTHR11439:SF495">
    <property type="entry name" value="REVERSE TRANSCRIPTASE, RNA-DEPENDENT DNA POLYMERASE-RELATED"/>
    <property type="match status" value="1"/>
</dbReference>
<dbReference type="PROSITE" id="PS50158">
    <property type="entry name" value="ZF_CCHC"/>
    <property type="match status" value="1"/>
</dbReference>
<feature type="region of interest" description="Disordered" evidence="2">
    <location>
        <begin position="428"/>
        <end position="449"/>
    </location>
</feature>
<protein>
    <submittedName>
        <fullName evidence="4">Ribonuclease H-like domain-containing protein</fullName>
    </submittedName>
</protein>
<feature type="region of interest" description="Disordered" evidence="2">
    <location>
        <begin position="211"/>
        <end position="242"/>
    </location>
</feature>
<dbReference type="Proteomes" id="UP001151760">
    <property type="component" value="Unassembled WGS sequence"/>
</dbReference>
<dbReference type="CDD" id="cd09272">
    <property type="entry name" value="RNase_HI_RT_Ty1"/>
    <property type="match status" value="1"/>
</dbReference>
<evidence type="ECO:0000313" key="5">
    <source>
        <dbReference type="Proteomes" id="UP001151760"/>
    </source>
</evidence>
<comment type="caution">
    <text evidence="4">The sequence shown here is derived from an EMBL/GenBank/DDBJ whole genome shotgun (WGS) entry which is preliminary data.</text>
</comment>
<gene>
    <name evidence="4" type="ORF">Tco_1114482</name>
</gene>
<organism evidence="4 5">
    <name type="scientific">Tanacetum coccineum</name>
    <dbReference type="NCBI Taxonomy" id="301880"/>
    <lineage>
        <taxon>Eukaryota</taxon>
        <taxon>Viridiplantae</taxon>
        <taxon>Streptophyta</taxon>
        <taxon>Embryophyta</taxon>
        <taxon>Tracheophyta</taxon>
        <taxon>Spermatophyta</taxon>
        <taxon>Magnoliopsida</taxon>
        <taxon>eudicotyledons</taxon>
        <taxon>Gunneridae</taxon>
        <taxon>Pentapetalae</taxon>
        <taxon>asterids</taxon>
        <taxon>campanulids</taxon>
        <taxon>Asterales</taxon>
        <taxon>Asteraceae</taxon>
        <taxon>Asteroideae</taxon>
        <taxon>Anthemideae</taxon>
        <taxon>Anthemidinae</taxon>
        <taxon>Tanacetum</taxon>
    </lineage>
</organism>
<dbReference type="SMART" id="SM00343">
    <property type="entry name" value="ZnF_C2HC"/>
    <property type="match status" value="1"/>
</dbReference>
<name>A0ABQ5IVG4_9ASTR</name>
<dbReference type="PANTHER" id="PTHR11439">
    <property type="entry name" value="GAG-POL-RELATED RETROTRANSPOSON"/>
    <property type="match status" value="1"/>
</dbReference>
<keyword evidence="5" id="KW-1185">Reference proteome</keyword>
<keyword evidence="1" id="KW-0863">Zinc-finger</keyword>
<dbReference type="InterPro" id="IPR036875">
    <property type="entry name" value="Znf_CCHC_sf"/>
</dbReference>
<dbReference type="InterPro" id="IPR001878">
    <property type="entry name" value="Znf_CCHC"/>
</dbReference>